<reference evidence="2 3" key="1">
    <citation type="submission" date="2018-01" db="EMBL/GenBank/DDBJ databases">
        <authorList>
            <person name="Gaut B.S."/>
            <person name="Morton B.R."/>
            <person name="Clegg M.T."/>
            <person name="Duvall M.R."/>
        </authorList>
    </citation>
    <scope>NUCLEOTIDE SEQUENCE [LARGE SCALE GENOMIC DNA]</scope>
    <source>
        <strain evidence="2">GP69</strain>
    </source>
</reference>
<sequence length="104" mass="12071">MLRRYELTDQEWEQVASLLPLEKTGKPGRPSTDNHTMLNGMVWIARSGAPWRDLPERYGPWNSVYSRFRKWIDDGILDNIFRVLSLEAELYELSLDATSCLPDA</sequence>
<keyword evidence="3" id="KW-1185">Reference proteome</keyword>
<dbReference type="InterPro" id="IPR025161">
    <property type="entry name" value="IS402-like_dom"/>
</dbReference>
<dbReference type="Proteomes" id="UP000236311">
    <property type="component" value="Unassembled WGS sequence"/>
</dbReference>
<feature type="domain" description="Insertion element IS402-like" evidence="1">
    <location>
        <begin position="7"/>
        <end position="81"/>
    </location>
</feature>
<evidence type="ECO:0000313" key="3">
    <source>
        <dbReference type="Proteomes" id="UP000236311"/>
    </source>
</evidence>
<evidence type="ECO:0000313" key="2">
    <source>
        <dbReference type="EMBL" id="SOY28171.1"/>
    </source>
</evidence>
<evidence type="ECO:0000259" key="1">
    <source>
        <dbReference type="Pfam" id="PF13340"/>
    </source>
</evidence>
<dbReference type="PANTHER" id="PTHR46637">
    <property type="entry name" value="TIS1421-TRANSPOSASE PROTEIN A"/>
    <property type="match status" value="1"/>
</dbReference>
<organism evidence="2 3">
    <name type="scientific">Acetatifactor muris</name>
    <dbReference type="NCBI Taxonomy" id="879566"/>
    <lineage>
        <taxon>Bacteria</taxon>
        <taxon>Bacillati</taxon>
        <taxon>Bacillota</taxon>
        <taxon>Clostridia</taxon>
        <taxon>Lachnospirales</taxon>
        <taxon>Lachnospiraceae</taxon>
        <taxon>Acetatifactor</taxon>
    </lineage>
</organism>
<gene>
    <name evidence="2" type="ORF">AMURIS_00878</name>
</gene>
<dbReference type="PANTHER" id="PTHR46637:SF1">
    <property type="entry name" value="BLL5188 PROTEIN"/>
    <property type="match status" value="1"/>
</dbReference>
<dbReference type="RefSeq" id="WP_242982296.1">
    <property type="nucleotide sequence ID" value="NZ_JANJZD010000004.1"/>
</dbReference>
<proteinExistence type="predicted"/>
<dbReference type="AlphaFoldDB" id="A0A2K4ZCK2"/>
<dbReference type="Pfam" id="PF13340">
    <property type="entry name" value="DUF4096"/>
    <property type="match status" value="1"/>
</dbReference>
<dbReference type="InterPro" id="IPR052909">
    <property type="entry name" value="Transposase_6_like"/>
</dbReference>
<name>A0A2K4ZCK2_9FIRM</name>
<dbReference type="EMBL" id="OFSM01000004">
    <property type="protein sequence ID" value="SOY28171.1"/>
    <property type="molecule type" value="Genomic_DNA"/>
</dbReference>
<accession>A0A2K4ZCK2</accession>
<protein>
    <recommendedName>
        <fullName evidence="1">Insertion element IS402-like domain-containing protein</fullName>
    </recommendedName>
</protein>